<dbReference type="Proteomes" id="UP000187941">
    <property type="component" value="Chromosome"/>
</dbReference>
<reference evidence="3 4" key="1">
    <citation type="submission" date="2016-01" db="EMBL/GenBank/DDBJ databases">
        <authorList>
            <person name="Oliw E.H."/>
        </authorList>
    </citation>
    <scope>NUCLEOTIDE SEQUENCE [LARGE SCALE GENOMIC DNA]</scope>
    <source>
        <strain evidence="3 4">DY10</strain>
    </source>
</reference>
<feature type="domain" description="Protein FecR C-terminal" evidence="2">
    <location>
        <begin position="293"/>
        <end position="358"/>
    </location>
</feature>
<dbReference type="PANTHER" id="PTHR30273">
    <property type="entry name" value="PERIPLASMIC SIGNAL SENSOR AND SIGMA FACTOR ACTIVATOR FECR-RELATED"/>
    <property type="match status" value="1"/>
</dbReference>
<dbReference type="Pfam" id="PF16344">
    <property type="entry name" value="FecR_C"/>
    <property type="match status" value="1"/>
</dbReference>
<name>A0A1P9WS63_9BACT</name>
<dbReference type="PANTHER" id="PTHR30273:SF2">
    <property type="entry name" value="PROTEIN FECR"/>
    <property type="match status" value="1"/>
</dbReference>
<accession>A0A1P9WS63</accession>
<dbReference type="RefSeq" id="WP_077129624.1">
    <property type="nucleotide sequence ID" value="NZ_CP014263.1"/>
</dbReference>
<keyword evidence="4" id="KW-1185">Reference proteome</keyword>
<proteinExistence type="predicted"/>
<organism evidence="3 4">
    <name type="scientific">Spirosoma montaniterrae</name>
    <dbReference type="NCBI Taxonomy" id="1178516"/>
    <lineage>
        <taxon>Bacteria</taxon>
        <taxon>Pseudomonadati</taxon>
        <taxon>Bacteroidota</taxon>
        <taxon>Cytophagia</taxon>
        <taxon>Cytophagales</taxon>
        <taxon>Cytophagaceae</taxon>
        <taxon>Spirosoma</taxon>
    </lineage>
</organism>
<dbReference type="KEGG" id="smon:AWR27_01875"/>
<dbReference type="EMBL" id="CP014263">
    <property type="protein sequence ID" value="AQG78202.1"/>
    <property type="molecule type" value="Genomic_DNA"/>
</dbReference>
<sequence length="366" mass="41312">MPAYETYSLAELVTDDYFLESCQNPSAESEQFWTDWLVSHPQCRPMWEEAVYIIRTLAAGRRQYALVRLPENKVEELWQRIQTTAYADAAEHEQTRPLWPSGVWRLWPLAAAASIALLAGIGYWFISKPQEPLQADSLTKSIEQTTQPLQTYRNDGKTPKRYRLSDGSMVVLSPGSRLRLPARFGTGNRTVYLNGEGFFDVAHAAHQPFYVYANRLVTKVLGTRFRVSESRLSTVVSVLDGKVSVSPRAAGRRDPMVLLPNQAAVYENNREELTKTLVENPIVLRLPQQEQALHFDETPVREVFRRLETMYGITIVYDEVSASSCTLTATLSQQSLYTSLDLICEALNASYQVIDGQVVLSGVVCH</sequence>
<gene>
    <name evidence="3" type="ORF">AWR27_01875</name>
</gene>
<evidence type="ECO:0000259" key="1">
    <source>
        <dbReference type="Pfam" id="PF04773"/>
    </source>
</evidence>
<dbReference type="InterPro" id="IPR032508">
    <property type="entry name" value="FecR_C"/>
</dbReference>
<dbReference type="OrthoDB" id="927016at2"/>
<dbReference type="PIRSF" id="PIRSF018266">
    <property type="entry name" value="FecR"/>
    <property type="match status" value="1"/>
</dbReference>
<evidence type="ECO:0008006" key="5">
    <source>
        <dbReference type="Google" id="ProtNLM"/>
    </source>
</evidence>
<evidence type="ECO:0000259" key="2">
    <source>
        <dbReference type="Pfam" id="PF16344"/>
    </source>
</evidence>
<dbReference type="Gene3D" id="3.55.50.30">
    <property type="match status" value="1"/>
</dbReference>
<protein>
    <recommendedName>
        <fullName evidence="5">Iron dicitrate transport regulator FecR</fullName>
    </recommendedName>
</protein>
<dbReference type="AlphaFoldDB" id="A0A1P9WS63"/>
<feature type="domain" description="FecR protein" evidence="1">
    <location>
        <begin position="161"/>
        <end position="243"/>
    </location>
</feature>
<dbReference type="Pfam" id="PF04773">
    <property type="entry name" value="FecR"/>
    <property type="match status" value="1"/>
</dbReference>
<dbReference type="STRING" id="1178516.AWR27_01875"/>
<dbReference type="InterPro" id="IPR012373">
    <property type="entry name" value="Ferrdict_sens_TM"/>
</dbReference>
<evidence type="ECO:0000313" key="3">
    <source>
        <dbReference type="EMBL" id="AQG78202.1"/>
    </source>
</evidence>
<evidence type="ECO:0000313" key="4">
    <source>
        <dbReference type="Proteomes" id="UP000187941"/>
    </source>
</evidence>
<dbReference type="GO" id="GO:0016989">
    <property type="term" value="F:sigma factor antagonist activity"/>
    <property type="evidence" value="ECO:0007669"/>
    <property type="project" value="TreeGrafter"/>
</dbReference>
<dbReference type="Gene3D" id="2.60.120.1440">
    <property type="match status" value="1"/>
</dbReference>
<dbReference type="InterPro" id="IPR006860">
    <property type="entry name" value="FecR"/>
</dbReference>